<evidence type="ECO:0000313" key="2">
    <source>
        <dbReference type="Proteomes" id="UP000039370"/>
    </source>
</evidence>
<protein>
    <submittedName>
        <fullName evidence="1">Uncharacterized protein</fullName>
    </submittedName>
</protein>
<gene>
    <name evidence="1" type="ORF">CCAN11_2390012</name>
</gene>
<evidence type="ECO:0000313" key="1">
    <source>
        <dbReference type="EMBL" id="CEN52057.1"/>
    </source>
</evidence>
<sequence>MATVLPRIISVILTPLYVYQLPKIRLRNLLRADGVPHF</sequence>
<accession>A0A0B7IPW1</accession>
<name>A0A0B7IPW1_9FLAO</name>
<dbReference type="AlphaFoldDB" id="A0A0B7IPW1"/>
<reference evidence="2" key="1">
    <citation type="submission" date="2015-01" db="EMBL/GenBank/DDBJ databases">
        <authorList>
            <person name="MANFREDI Pablo"/>
        </authorList>
    </citation>
    <scope>NUCLEOTIDE SEQUENCE [LARGE SCALE GENOMIC DNA]</scope>
    <source>
        <strain evidence="2">Cc11</strain>
    </source>
</reference>
<dbReference type="Proteomes" id="UP000039370">
    <property type="component" value="Unassembled WGS sequence"/>
</dbReference>
<dbReference type="EMBL" id="CDOK01000156">
    <property type="protein sequence ID" value="CEN52057.1"/>
    <property type="molecule type" value="Genomic_DNA"/>
</dbReference>
<organism evidence="1 2">
    <name type="scientific">Capnocytophaga canimorsus</name>
    <dbReference type="NCBI Taxonomy" id="28188"/>
    <lineage>
        <taxon>Bacteria</taxon>
        <taxon>Pseudomonadati</taxon>
        <taxon>Bacteroidota</taxon>
        <taxon>Flavobacteriia</taxon>
        <taxon>Flavobacteriales</taxon>
        <taxon>Flavobacteriaceae</taxon>
        <taxon>Capnocytophaga</taxon>
    </lineage>
</organism>
<proteinExistence type="predicted"/>